<organism evidence="1 2">
    <name type="scientific">Amycolatopsis japonica</name>
    <dbReference type="NCBI Taxonomy" id="208439"/>
    <lineage>
        <taxon>Bacteria</taxon>
        <taxon>Bacillati</taxon>
        <taxon>Actinomycetota</taxon>
        <taxon>Actinomycetes</taxon>
        <taxon>Pseudonocardiales</taxon>
        <taxon>Pseudonocardiaceae</taxon>
        <taxon>Amycolatopsis</taxon>
        <taxon>Amycolatopsis japonica group</taxon>
    </lineage>
</organism>
<dbReference type="AlphaFoldDB" id="A0A075UUD8"/>
<protein>
    <submittedName>
        <fullName evidence="1">Uncharacterized protein</fullName>
    </submittedName>
</protein>
<dbReference type="KEGG" id="aja:AJAP_16055"/>
<gene>
    <name evidence="1" type="ORF">AJAP_16055</name>
</gene>
<dbReference type="RefSeq" id="WP_038512270.1">
    <property type="nucleotide sequence ID" value="NZ_CP008953.1"/>
</dbReference>
<dbReference type="Proteomes" id="UP000028492">
    <property type="component" value="Chromosome"/>
</dbReference>
<evidence type="ECO:0000313" key="1">
    <source>
        <dbReference type="EMBL" id="AIG76084.1"/>
    </source>
</evidence>
<proteinExistence type="predicted"/>
<accession>A0A075UUD8</accession>
<reference evidence="1 2" key="1">
    <citation type="journal article" date="2014" name="J. Biotechnol.">
        <title>Complete genome sequence of the actinobacterium Amycolatopsis japonica MG417-CF17(T) (=DSM 44213T) producing (S,S)-N,N'-ethylenediaminedisuccinic acid.</title>
        <authorList>
            <person name="Stegmann E."/>
            <person name="Albersmeier A."/>
            <person name="Spohn M."/>
            <person name="Gert H."/>
            <person name="Weber T."/>
            <person name="Wohlleben W."/>
            <person name="Kalinowski J."/>
            <person name="Ruckert C."/>
        </authorList>
    </citation>
    <scope>NUCLEOTIDE SEQUENCE [LARGE SCALE GENOMIC DNA]</scope>
    <source>
        <strain evidence="2">MG417-CF17 (DSM 44213)</strain>
    </source>
</reference>
<dbReference type="EMBL" id="CP008953">
    <property type="protein sequence ID" value="AIG76084.1"/>
    <property type="molecule type" value="Genomic_DNA"/>
</dbReference>
<name>A0A075UUD8_9PSEU</name>
<sequence length="102" mass="10410">MGFEVDVADISSAAGKLAAGKPPALAPGGAPNVGATHRAAGFAGDYDVWLSTRQEDLVASQQQVTSLVEAIQAAAKSYDGTESAARDTFLKALDKGFAGIDR</sequence>
<dbReference type="HOGENOM" id="CLU_2271506_0_0_11"/>
<evidence type="ECO:0000313" key="2">
    <source>
        <dbReference type="Proteomes" id="UP000028492"/>
    </source>
</evidence>
<keyword evidence="2" id="KW-1185">Reference proteome</keyword>